<evidence type="ECO:0000256" key="1">
    <source>
        <dbReference type="SAM" id="MobiDB-lite"/>
    </source>
</evidence>
<dbReference type="OMA" id="MQSKRED"/>
<dbReference type="KEGG" id="olu:OSTLU_25460"/>
<name>A4S702_OSTLU</name>
<protein>
    <submittedName>
        <fullName evidence="2">Uncharacterized protein</fullName>
    </submittedName>
</protein>
<dbReference type="EMBL" id="CP000594">
    <property type="protein sequence ID" value="ABO99663.1"/>
    <property type="molecule type" value="Genomic_DNA"/>
</dbReference>
<dbReference type="Gramene" id="ABO99663">
    <property type="protein sequence ID" value="ABO99663"/>
    <property type="gene ID" value="OSTLU_25460"/>
</dbReference>
<dbReference type="HOGENOM" id="CLU_786172_0_0_1"/>
<gene>
    <name evidence="2" type="ORF">OSTLU_25460</name>
</gene>
<feature type="region of interest" description="Disordered" evidence="1">
    <location>
        <begin position="1"/>
        <end position="92"/>
    </location>
</feature>
<feature type="compositionally biased region" description="Basic and acidic residues" evidence="1">
    <location>
        <begin position="59"/>
        <end position="83"/>
    </location>
</feature>
<dbReference type="GeneID" id="5005554"/>
<dbReference type="InterPro" id="IPR021503">
    <property type="entry name" value="DUF3110"/>
</dbReference>
<accession>A4S702</accession>
<reference evidence="2 3" key="1">
    <citation type="journal article" date="2007" name="Proc. Natl. Acad. Sci. U.S.A.">
        <title>The tiny eukaryote Ostreococcus provides genomic insights into the paradox of plankton speciation.</title>
        <authorList>
            <person name="Palenik B."/>
            <person name="Grimwood J."/>
            <person name="Aerts A."/>
            <person name="Rouze P."/>
            <person name="Salamov A."/>
            <person name="Putnam N."/>
            <person name="Dupont C."/>
            <person name="Jorgensen R."/>
            <person name="Derelle E."/>
            <person name="Rombauts S."/>
            <person name="Zhou K."/>
            <person name="Otillar R."/>
            <person name="Merchant S.S."/>
            <person name="Podell S."/>
            <person name="Gaasterland T."/>
            <person name="Napoli C."/>
            <person name="Gendler K."/>
            <person name="Manuell A."/>
            <person name="Tai V."/>
            <person name="Vallon O."/>
            <person name="Piganeau G."/>
            <person name="Jancek S."/>
            <person name="Heijde M."/>
            <person name="Jabbari K."/>
            <person name="Bowler C."/>
            <person name="Lohr M."/>
            <person name="Robbens S."/>
            <person name="Werner G."/>
            <person name="Dubchak I."/>
            <person name="Pazour G.J."/>
            <person name="Ren Q."/>
            <person name="Paulsen I."/>
            <person name="Delwiche C."/>
            <person name="Schmutz J."/>
            <person name="Rokhsar D."/>
            <person name="Van de Peer Y."/>
            <person name="Moreau H."/>
            <person name="Grigoriev I.V."/>
        </authorList>
    </citation>
    <scope>NUCLEOTIDE SEQUENCE [LARGE SCALE GENOMIC DNA]</scope>
    <source>
        <strain evidence="2 3">CCE9901</strain>
    </source>
</reference>
<evidence type="ECO:0000313" key="3">
    <source>
        <dbReference type="Proteomes" id="UP000001568"/>
    </source>
</evidence>
<dbReference type="RefSeq" id="XP_001421370.1">
    <property type="nucleotide sequence ID" value="XM_001421333.1"/>
</dbReference>
<evidence type="ECO:0000313" key="2">
    <source>
        <dbReference type="EMBL" id="ABO99663.1"/>
    </source>
</evidence>
<feature type="compositionally biased region" description="Basic and acidic residues" evidence="1">
    <location>
        <begin position="1"/>
        <end position="51"/>
    </location>
</feature>
<dbReference type="Pfam" id="PF11360">
    <property type="entry name" value="DUF3110"/>
    <property type="match status" value="1"/>
</dbReference>
<proteinExistence type="predicted"/>
<dbReference type="Proteomes" id="UP000001568">
    <property type="component" value="Chromosome 14"/>
</dbReference>
<sequence length="353" mass="39725">MARRWPSEKTMKRAKAARAEATEIRRRRDARRDAAKRAEEWKERVRVKGGEGEEASEGDAERARLDAELAARARAKEAREKKAPMPGASAQWTPADEYLNSILRKESAAHPVDDAEVVRNAEVESSPRTNAREAPREPEYPPELVEAMKRMEADIASGAFSEEALLEKYADVLDTFGEEFDPVNIDDDDDKGEHPQLLDPYWWRDARALHLIMITPMGSRDSRLFAMQMVPDNIPPRARPEDKFHVLAFENKSDAENFCFFMQSKREDEDLDDALRGLVTMTGIGPKELQKVADDAGYGVTVVGAGRVDLSANRPHVDVLNHITHIGGEVYLWEFARKVKRDFDAENGGAGAR</sequence>
<organism evidence="2 3">
    <name type="scientific">Ostreococcus lucimarinus (strain CCE9901)</name>
    <dbReference type="NCBI Taxonomy" id="436017"/>
    <lineage>
        <taxon>Eukaryota</taxon>
        <taxon>Viridiplantae</taxon>
        <taxon>Chlorophyta</taxon>
        <taxon>Mamiellophyceae</taxon>
        <taxon>Mamiellales</taxon>
        <taxon>Bathycoccaceae</taxon>
        <taxon>Ostreococcus</taxon>
    </lineage>
</organism>
<dbReference type="OrthoDB" id="498873at2759"/>
<keyword evidence="3" id="KW-1185">Reference proteome</keyword>
<dbReference type="AlphaFoldDB" id="A4S702"/>